<accession>A0A1D1Z1J4</accession>
<feature type="compositionally biased region" description="Gly residues" evidence="1">
    <location>
        <begin position="99"/>
        <end position="110"/>
    </location>
</feature>
<dbReference type="AlphaFoldDB" id="A0A1D1Z1J4"/>
<dbReference type="EMBL" id="GDJX01007141">
    <property type="protein sequence ID" value="JAT60795.1"/>
    <property type="molecule type" value="Transcribed_RNA"/>
</dbReference>
<feature type="region of interest" description="Disordered" evidence="1">
    <location>
        <begin position="65"/>
        <end position="134"/>
    </location>
</feature>
<gene>
    <name evidence="2" type="ORF">g.57986</name>
</gene>
<proteinExistence type="predicted"/>
<organism evidence="2">
    <name type="scientific">Anthurium amnicola</name>
    <dbReference type="NCBI Taxonomy" id="1678845"/>
    <lineage>
        <taxon>Eukaryota</taxon>
        <taxon>Viridiplantae</taxon>
        <taxon>Streptophyta</taxon>
        <taxon>Embryophyta</taxon>
        <taxon>Tracheophyta</taxon>
        <taxon>Spermatophyta</taxon>
        <taxon>Magnoliopsida</taxon>
        <taxon>Liliopsida</taxon>
        <taxon>Araceae</taxon>
        <taxon>Pothoideae</taxon>
        <taxon>Potheae</taxon>
        <taxon>Anthurium</taxon>
    </lineage>
</organism>
<name>A0A1D1Z1J4_9ARAE</name>
<feature type="non-terminal residue" evidence="2">
    <location>
        <position position="1"/>
    </location>
</feature>
<feature type="compositionally biased region" description="Basic residues" evidence="1">
    <location>
        <begin position="1"/>
        <end position="13"/>
    </location>
</feature>
<protein>
    <submittedName>
        <fullName evidence="2">Uncharacterized protein</fullName>
    </submittedName>
</protein>
<feature type="compositionally biased region" description="Gly residues" evidence="1">
    <location>
        <begin position="75"/>
        <end position="90"/>
    </location>
</feature>
<sequence>RRRLLLTTQRRHPSFPGRVANSDPPSVPSNTVHASVPAGSRPQPSHLLPRHLQLLEYAPRDDMGDIRGLGEAGEAAGGGVDAGGRPGAAGGAEEHAWGRHGGAVPGGNGGVPQLDGDPGLPLQHGTGEGGLRGWARLPASRRKPGAGLPVRQRGPPQALKIQRKAGPRFGIRLISHVPSFSSCLPSVVKGESGNVLFHVLCDCC</sequence>
<reference evidence="2" key="1">
    <citation type="submission" date="2015-07" db="EMBL/GenBank/DDBJ databases">
        <title>Transcriptome Assembly of Anthurium amnicola.</title>
        <authorList>
            <person name="Suzuki J."/>
        </authorList>
    </citation>
    <scope>NUCLEOTIDE SEQUENCE</scope>
</reference>
<evidence type="ECO:0000313" key="2">
    <source>
        <dbReference type="EMBL" id="JAT60795.1"/>
    </source>
</evidence>
<evidence type="ECO:0000256" key="1">
    <source>
        <dbReference type="SAM" id="MobiDB-lite"/>
    </source>
</evidence>
<feature type="region of interest" description="Disordered" evidence="1">
    <location>
        <begin position="1"/>
        <end position="46"/>
    </location>
</feature>